<dbReference type="EMBL" id="DRUY01000192">
    <property type="protein sequence ID" value="HHI66040.1"/>
    <property type="molecule type" value="Genomic_DNA"/>
</dbReference>
<accession>A0A7C5KDH6</accession>
<evidence type="ECO:0000313" key="2">
    <source>
        <dbReference type="EMBL" id="HHI66040.1"/>
    </source>
</evidence>
<dbReference type="InterPro" id="IPR036105">
    <property type="entry name" value="DiNase_FeMo-co_biosyn_sf"/>
</dbReference>
<dbReference type="InterPro" id="IPR003731">
    <property type="entry name" value="Di-Nase_FeMo-co_biosynth"/>
</dbReference>
<dbReference type="PANTHER" id="PTHR42983:SF1">
    <property type="entry name" value="IRON-MOLYBDENUM PROTEIN"/>
    <property type="match status" value="1"/>
</dbReference>
<dbReference type="Gene3D" id="3.30.420.130">
    <property type="entry name" value="Dinitrogenase iron-molybdenum cofactor biosynthesis domain"/>
    <property type="match status" value="1"/>
</dbReference>
<name>A0A7C5KDH6_9BACT</name>
<feature type="domain" description="Dinitrogenase iron-molybdenum cofactor biosynthesis" evidence="1">
    <location>
        <begin position="13"/>
        <end position="103"/>
    </location>
</feature>
<organism evidence="2">
    <name type="scientific">Thermodesulfobium narugense</name>
    <dbReference type="NCBI Taxonomy" id="184064"/>
    <lineage>
        <taxon>Bacteria</taxon>
        <taxon>Pseudomonadati</taxon>
        <taxon>Thermodesulfobiota</taxon>
        <taxon>Thermodesulfobiia</taxon>
        <taxon>Thermodesulfobiales</taxon>
        <taxon>Thermodesulfobiaceae</taxon>
        <taxon>Thermodesulfobium</taxon>
    </lineage>
</organism>
<reference evidence="2" key="1">
    <citation type="journal article" date="2020" name="mSystems">
        <title>Genome- and Community-Level Interaction Insights into Carbon Utilization and Element Cycling Functions of Hydrothermarchaeota in Hydrothermal Sediment.</title>
        <authorList>
            <person name="Zhou Z."/>
            <person name="Liu Y."/>
            <person name="Xu W."/>
            <person name="Pan J."/>
            <person name="Luo Z.H."/>
            <person name="Li M."/>
        </authorList>
    </citation>
    <scope>NUCLEOTIDE SEQUENCE [LARGE SCALE GENOMIC DNA]</scope>
    <source>
        <strain evidence="2">SpSt-1019</strain>
    </source>
</reference>
<evidence type="ECO:0000259" key="1">
    <source>
        <dbReference type="Pfam" id="PF02579"/>
    </source>
</evidence>
<dbReference type="InterPro" id="IPR033913">
    <property type="entry name" value="MTH1175_dom"/>
</dbReference>
<protein>
    <submittedName>
        <fullName evidence="2">Diguanylate cyclase</fullName>
    </submittedName>
</protein>
<sequence length="120" mass="12995">MKVAFTSRGNSLDSEFDERFGRAMYFIVYDTETNQSEALENMAGVESAHGAGISAAKKLVDAKVEALVTGNCGPNAFNVLSGNGIKIYISDSKTVREALEEFKEGKLQTLSSPTKGGHWR</sequence>
<dbReference type="AlphaFoldDB" id="A0A7C5KDH6"/>
<dbReference type="PANTHER" id="PTHR42983">
    <property type="entry name" value="DINITROGENASE IRON-MOLYBDENUM COFACTOR PROTEIN-RELATED"/>
    <property type="match status" value="1"/>
</dbReference>
<dbReference type="SUPFAM" id="SSF53146">
    <property type="entry name" value="Nitrogenase accessory factor-like"/>
    <property type="match status" value="1"/>
</dbReference>
<proteinExistence type="predicted"/>
<dbReference type="CDD" id="cd00851">
    <property type="entry name" value="MTH1175"/>
    <property type="match status" value="1"/>
</dbReference>
<dbReference type="Pfam" id="PF02579">
    <property type="entry name" value="Nitro_FeMo-Co"/>
    <property type="match status" value="1"/>
</dbReference>
<gene>
    <name evidence="2" type="ORF">ENL70_05795</name>
</gene>
<comment type="caution">
    <text evidence="2">The sequence shown here is derived from an EMBL/GenBank/DDBJ whole genome shotgun (WGS) entry which is preliminary data.</text>
</comment>